<dbReference type="VEuPathDB" id="FungiDB:A1O7_04284"/>
<evidence type="ECO:0000313" key="1">
    <source>
        <dbReference type="EMBL" id="EXJ60132.1"/>
    </source>
</evidence>
<accession>W9VWB7</accession>
<dbReference type="HOGENOM" id="CLU_1199695_0_0_1"/>
<dbReference type="Pfam" id="PF26639">
    <property type="entry name" value="Het-6_barrel"/>
    <property type="match status" value="1"/>
</dbReference>
<comment type="caution">
    <text evidence="1">The sequence shown here is derived from an EMBL/GenBank/DDBJ whole genome shotgun (WGS) entry which is preliminary data.</text>
</comment>
<dbReference type="PANTHER" id="PTHR24148:SF64">
    <property type="entry name" value="HETEROKARYON INCOMPATIBILITY DOMAIN-CONTAINING PROTEIN"/>
    <property type="match status" value="1"/>
</dbReference>
<dbReference type="EMBL" id="AMGW01000003">
    <property type="protein sequence ID" value="EXJ60132.1"/>
    <property type="molecule type" value="Genomic_DNA"/>
</dbReference>
<dbReference type="InterPro" id="IPR052895">
    <property type="entry name" value="HetReg/Transcr_Mod"/>
</dbReference>
<reference evidence="1 2" key="1">
    <citation type="submission" date="2013-03" db="EMBL/GenBank/DDBJ databases">
        <title>The Genome Sequence of Cladophialophora yegresii CBS 114405.</title>
        <authorList>
            <consortium name="The Broad Institute Genomics Platform"/>
            <person name="Cuomo C."/>
            <person name="de Hoog S."/>
            <person name="Gorbushina A."/>
            <person name="Walker B."/>
            <person name="Young S.K."/>
            <person name="Zeng Q."/>
            <person name="Gargeya S."/>
            <person name="Fitzgerald M."/>
            <person name="Haas B."/>
            <person name="Abouelleil A."/>
            <person name="Allen A.W."/>
            <person name="Alvarado L."/>
            <person name="Arachchi H.M."/>
            <person name="Berlin A.M."/>
            <person name="Chapman S.B."/>
            <person name="Gainer-Dewar J."/>
            <person name="Goldberg J."/>
            <person name="Griggs A."/>
            <person name="Gujja S."/>
            <person name="Hansen M."/>
            <person name="Howarth C."/>
            <person name="Imamovic A."/>
            <person name="Ireland A."/>
            <person name="Larimer J."/>
            <person name="McCowan C."/>
            <person name="Murphy C."/>
            <person name="Pearson M."/>
            <person name="Poon T.W."/>
            <person name="Priest M."/>
            <person name="Roberts A."/>
            <person name="Saif S."/>
            <person name="Shea T."/>
            <person name="Sisk P."/>
            <person name="Sykes S."/>
            <person name="Wortman J."/>
            <person name="Nusbaum C."/>
            <person name="Birren B."/>
        </authorList>
    </citation>
    <scope>NUCLEOTIDE SEQUENCE [LARGE SCALE GENOMIC DNA]</scope>
    <source>
        <strain evidence="1 2">CBS 114405</strain>
    </source>
</reference>
<dbReference type="STRING" id="1182544.W9VWB7"/>
<organism evidence="1 2">
    <name type="scientific">Cladophialophora yegresii CBS 114405</name>
    <dbReference type="NCBI Taxonomy" id="1182544"/>
    <lineage>
        <taxon>Eukaryota</taxon>
        <taxon>Fungi</taxon>
        <taxon>Dikarya</taxon>
        <taxon>Ascomycota</taxon>
        <taxon>Pezizomycotina</taxon>
        <taxon>Eurotiomycetes</taxon>
        <taxon>Chaetothyriomycetidae</taxon>
        <taxon>Chaetothyriales</taxon>
        <taxon>Herpotrichiellaceae</taxon>
        <taxon>Cladophialophora</taxon>
    </lineage>
</organism>
<proteinExistence type="predicted"/>
<dbReference type="AlphaFoldDB" id="W9VWB7"/>
<keyword evidence="2" id="KW-1185">Reference proteome</keyword>
<dbReference type="Proteomes" id="UP000019473">
    <property type="component" value="Unassembled WGS sequence"/>
</dbReference>
<evidence type="ECO:0008006" key="3">
    <source>
        <dbReference type="Google" id="ProtNLM"/>
    </source>
</evidence>
<dbReference type="RefSeq" id="XP_007756485.1">
    <property type="nucleotide sequence ID" value="XM_007758295.1"/>
</dbReference>
<name>W9VWB7_9EURO</name>
<dbReference type="GeneID" id="19178870"/>
<dbReference type="PANTHER" id="PTHR24148">
    <property type="entry name" value="ANKYRIN REPEAT DOMAIN-CONTAINING PROTEIN 39 HOMOLOG-RELATED"/>
    <property type="match status" value="1"/>
</dbReference>
<dbReference type="OrthoDB" id="2157530at2759"/>
<protein>
    <recommendedName>
        <fullName evidence="3">Heterokaryon incompatibility domain-containing protein</fullName>
    </recommendedName>
</protein>
<gene>
    <name evidence="1" type="ORF">A1O7_04284</name>
</gene>
<sequence>MSGLVVDTLPHISSKRLRSRGVAFDTVVDVQKNEGRSDWARPPFSLGEGWSALFITDKPTYHTGESLVSAIARTLLGSENPGVLQQLAKGTARVFLAWLVAEATAPDDDLRKLQLLAAMADMMPDVENPGDLQVLFQKEGLPALTRLFNHVPSCGRPLFRTKDGYIGVGPCLVQPGDVCCVLFGGKVPFILRPIDDHFILIGKSYMHGAMNDEIIDRLDSGELEERLFVIE</sequence>
<evidence type="ECO:0000313" key="2">
    <source>
        <dbReference type="Proteomes" id="UP000019473"/>
    </source>
</evidence>